<organism evidence="2 3">
    <name type="scientific">Enterocloster clostridioformis</name>
    <dbReference type="NCBI Taxonomy" id="1531"/>
    <lineage>
        <taxon>Bacteria</taxon>
        <taxon>Bacillati</taxon>
        <taxon>Bacillota</taxon>
        <taxon>Clostridia</taxon>
        <taxon>Lachnospirales</taxon>
        <taxon>Lachnospiraceae</taxon>
        <taxon>Enterocloster</taxon>
    </lineage>
</organism>
<proteinExistence type="predicted"/>
<evidence type="ECO:0000313" key="1">
    <source>
        <dbReference type="EMBL" id="QIX90857.1"/>
    </source>
</evidence>
<sequence length="80" mass="8942">MLLANLDIKKVWFRVQRVGRGTSQEPVCVMADGKEYGFTMNRKNADKAIAIYQAKLSALKMASSLRGKLMVTEDEDTESS</sequence>
<protein>
    <submittedName>
        <fullName evidence="2">Uncharacterized protein</fullName>
    </submittedName>
</protein>
<dbReference type="RefSeq" id="WP_003525633.1">
    <property type="nucleotide sequence ID" value="NZ_FOIO01000085.1"/>
</dbReference>
<reference evidence="2 3" key="1">
    <citation type="submission" date="2016-10" db="EMBL/GenBank/DDBJ databases">
        <authorList>
            <person name="Varghese N."/>
            <person name="Submissions S."/>
        </authorList>
    </citation>
    <scope>NUCLEOTIDE SEQUENCE [LARGE SCALE GENOMIC DNA]</scope>
    <source>
        <strain evidence="2 3">NLAE-zl-C196</strain>
    </source>
</reference>
<dbReference type="Proteomes" id="UP000501069">
    <property type="component" value="Chromosome"/>
</dbReference>
<evidence type="ECO:0000313" key="2">
    <source>
        <dbReference type="EMBL" id="SEU17867.1"/>
    </source>
</evidence>
<dbReference type="EMBL" id="FOIO01000085">
    <property type="protein sequence ID" value="SEU17867.1"/>
    <property type="molecule type" value="Genomic_DNA"/>
</dbReference>
<dbReference type="AlphaFoldDB" id="A0A1I0K2B8"/>
<dbReference type="EMBL" id="CP050964">
    <property type="protein sequence ID" value="QIX90857.1"/>
    <property type="molecule type" value="Genomic_DNA"/>
</dbReference>
<name>A0A1I0K2B8_9FIRM</name>
<reference evidence="1 4" key="2">
    <citation type="submission" date="2019-11" db="EMBL/GenBank/DDBJ databases">
        <title>FDA dAtabase for Regulatory Grade micrObial Sequences (FDA-ARGOS): Supporting development and validation of Infectious Disease Dx tests.</title>
        <authorList>
            <person name="Turner S."/>
            <person name="Byrd R."/>
            <person name="Tallon L."/>
            <person name="Sadzewicz L."/>
            <person name="Vavikolanu K."/>
            <person name="Mehta A."/>
            <person name="Aluvathingal J."/>
            <person name="Nadendla S."/>
            <person name="Myers T."/>
            <person name="Yan Y."/>
            <person name="Sichtig H."/>
        </authorList>
    </citation>
    <scope>NUCLEOTIDE SEQUENCE [LARGE SCALE GENOMIC DNA]</scope>
    <source>
        <strain evidence="1 4">FDAARGOS_739</strain>
    </source>
</reference>
<evidence type="ECO:0000313" key="4">
    <source>
        <dbReference type="Proteomes" id="UP000501069"/>
    </source>
</evidence>
<evidence type="ECO:0000313" key="3">
    <source>
        <dbReference type="Proteomes" id="UP000182121"/>
    </source>
</evidence>
<accession>A0A1I0K2B8</accession>
<gene>
    <name evidence="1" type="ORF">FOC47_09970</name>
    <name evidence="2" type="ORF">SAMN05216521_10853</name>
</gene>
<dbReference type="Proteomes" id="UP000182121">
    <property type="component" value="Unassembled WGS sequence"/>
</dbReference>